<feature type="region of interest" description="Disordered" evidence="2">
    <location>
        <begin position="202"/>
        <end position="231"/>
    </location>
</feature>
<dbReference type="Pfam" id="PF03078">
    <property type="entry name" value="ATHILA"/>
    <property type="match status" value="1"/>
</dbReference>
<proteinExistence type="predicted"/>
<feature type="domain" description="Arabidopsis retrotransposon Orf1 C-terminal" evidence="3">
    <location>
        <begin position="56"/>
        <end position="155"/>
    </location>
</feature>
<accession>A0A8S9FJJ4</accession>
<gene>
    <name evidence="4" type="ORF">F2Q70_00029739</name>
</gene>
<evidence type="ECO:0000259" key="3">
    <source>
        <dbReference type="Pfam" id="PF03078"/>
    </source>
</evidence>
<dbReference type="InterPro" id="IPR004312">
    <property type="entry name" value="ATHILA_Orf1_C"/>
</dbReference>
<feature type="compositionally biased region" description="Basic and acidic residues" evidence="2">
    <location>
        <begin position="364"/>
        <end position="376"/>
    </location>
</feature>
<feature type="coiled-coil region" evidence="1">
    <location>
        <begin position="459"/>
        <end position="486"/>
    </location>
</feature>
<organism evidence="4">
    <name type="scientific">Brassica cretica</name>
    <name type="common">Mustard</name>
    <dbReference type="NCBI Taxonomy" id="69181"/>
    <lineage>
        <taxon>Eukaryota</taxon>
        <taxon>Viridiplantae</taxon>
        <taxon>Streptophyta</taxon>
        <taxon>Embryophyta</taxon>
        <taxon>Tracheophyta</taxon>
        <taxon>Spermatophyta</taxon>
        <taxon>Magnoliopsida</taxon>
        <taxon>eudicotyledons</taxon>
        <taxon>Gunneridae</taxon>
        <taxon>Pentapetalae</taxon>
        <taxon>rosids</taxon>
        <taxon>malvids</taxon>
        <taxon>Brassicales</taxon>
        <taxon>Brassicaceae</taxon>
        <taxon>Brassiceae</taxon>
        <taxon>Brassica</taxon>
    </lineage>
</organism>
<reference evidence="4" key="1">
    <citation type="submission" date="2019-12" db="EMBL/GenBank/DDBJ databases">
        <title>Genome sequencing and annotation of Brassica cretica.</title>
        <authorList>
            <person name="Studholme D.J."/>
            <person name="Sarris P.F."/>
        </authorList>
    </citation>
    <scope>NUCLEOTIDE SEQUENCE</scope>
    <source>
        <strain evidence="4">PFS-102/07</strain>
        <tissue evidence="4">Leaf</tissue>
    </source>
</reference>
<comment type="caution">
    <text evidence="4">The sequence shown here is derived from an EMBL/GenBank/DDBJ whole genome shotgun (WGS) entry which is preliminary data.</text>
</comment>
<feature type="region of interest" description="Disordered" evidence="2">
    <location>
        <begin position="331"/>
        <end position="398"/>
    </location>
</feature>
<keyword evidence="1" id="KW-0175">Coiled coil</keyword>
<dbReference type="AlphaFoldDB" id="A0A8S9FJJ4"/>
<dbReference type="EMBL" id="QGKY02002305">
    <property type="protein sequence ID" value="KAF2534123.1"/>
    <property type="molecule type" value="Genomic_DNA"/>
</dbReference>
<sequence length="502" mass="56959">MLVWGYSEVPVTQMVFVWGYKDICTIEAAGGCAGVQRQTVLVTQRSVVFGLASHTSTPLFKHFGIDLGKYSVNKEVQYLDIKYLMACHIMRDEETYSFFDKAGTQLFTKLPHPEITRFSVFDNIRFLPPPELLCTDPRAAAPDADMEDVEDITPEAESSYDLGELADVTDDQAYRCWMVDSQRKNNSLMRRILHLITGACIGGSNQRQPPAEQTPRSHRPGKAPMGTGTSTEEAGTQLFTKLPHPEITRFSVFDNIRFLPPPELLCTDPRAAAPDADMEDVEDITPEAEPSYDLGELADVTDDQAYRRWMVDSQRKNNSLMRRILHLITGGCIGGSNQRQPPAEQTPRSHRPGKAPMGTGTSTEEVHRSRNRRSFDPAESGDDLSSDERPTLGPETPSDLSHLILQKLSSDQCNLFRYEIESMELILEQRSWVFWKSEFPLFQTFLPVLEAWPCSRTNKDLSLEQVKEQRREIQEVRCRFEGFDAEQPSRTTRRLFPKRTSV</sequence>
<protein>
    <recommendedName>
        <fullName evidence="3">Arabidopsis retrotransposon Orf1 C-terminal domain-containing protein</fullName>
    </recommendedName>
</protein>
<evidence type="ECO:0000313" key="4">
    <source>
        <dbReference type="EMBL" id="KAF2534123.1"/>
    </source>
</evidence>
<evidence type="ECO:0000256" key="1">
    <source>
        <dbReference type="SAM" id="Coils"/>
    </source>
</evidence>
<name>A0A8S9FJJ4_BRACR</name>
<evidence type="ECO:0000256" key="2">
    <source>
        <dbReference type="SAM" id="MobiDB-lite"/>
    </source>
</evidence>